<dbReference type="OrthoDB" id="5582002at2759"/>
<feature type="region of interest" description="Disordered" evidence="1">
    <location>
        <begin position="414"/>
        <end position="490"/>
    </location>
</feature>
<feature type="region of interest" description="Disordered" evidence="1">
    <location>
        <begin position="896"/>
        <end position="923"/>
    </location>
</feature>
<accession>A0A9P3HLU5</accession>
<feature type="region of interest" description="Disordered" evidence="1">
    <location>
        <begin position="187"/>
        <end position="260"/>
    </location>
</feature>
<feature type="compositionally biased region" description="Basic residues" evidence="1">
    <location>
        <begin position="653"/>
        <end position="667"/>
    </location>
</feature>
<feature type="compositionally biased region" description="Low complexity" evidence="1">
    <location>
        <begin position="463"/>
        <end position="490"/>
    </location>
</feature>
<comment type="caution">
    <text evidence="2">The sequence shown here is derived from an EMBL/GenBank/DDBJ whole genome shotgun (WGS) entry which is preliminary data.</text>
</comment>
<sequence length="923" mass="97373">MAASDSPSSPAPTKDSRSSRSKSRSGHKPELMVLTPQQSHTLSTSTSFSSTTSESTPATASTSATTTAAATPTAASQLSTPGPSTPHQPLRGARSGTRISSSPDPSATVAIGASLPSASLAPAGGLGVATTAAGAQFHQGTTSYGSHHPPPLRPYTPATPSTPTAMQLTIPPLTPPYTAALTSPRLEAHHHHHHHHHHSAGSGGKSPGLFPFGGTTPRVGSISGSSGGTGGATTRRMPSSESSLYDPYRARQPGVSANRVKNEYQAQSPIRENYAVFSSQHPTTAYANTQGSSSEEDLHNHQHGHHKESLTEEQVFGMMIMHPPPSIGQREDYYRYSPTLTASQTLAATYGNASTTGGSRPESPFQSSPYLPYQSYQPYSNQLSLPSPLIMDSNYGLPSPMALASPGLSPFHYGGHEELRSSEHKADPYRSAYSAARDTGSSVGAQGYGSPYLNSGGAGAGPQGSPNMNEDFSSSFESRFSSLSRGGGSSANNSRYPLHVLAGQDSNQALSTAYYEHQHVHLQQQLQKQQQKAAASAAAKAATSPGKSSGSEGKGGEVGTSPGKGSSDHIRQSQQPSQPSKTDSSGTKKAKTEMDEDEENDVILQKLGVISVDSSGSRSGGTRSGLTQGSGRSRRKGQWTDESEEESQERGRPRQRRSMSARRRGRGGRSEDRVQCCCCSRKVCIWLSMGLLACLAVSLYFLIPRAPQFSFDSVASQSAPVVTKSRIKEQFQIQLIVDSTSNYLSLRIDRMDVSVTLKSLQDGAKIADNDDLDSAFIISPKTTEMVSLPMRLDYRTAAPPTVSATAMNSTGSASYVNSTDVVYQQLVKACTPINVDNTTDSSMLSASASSSSLKASAAPGLNVVIHGQMHVWGLSWIWKPSFDISVMNLPCPINAPSRNPVSELPPGPPVPTSPPSSSPSKAV</sequence>
<dbReference type="AlphaFoldDB" id="A0A9P3HLU5"/>
<dbReference type="EMBL" id="BQFW01000015">
    <property type="protein sequence ID" value="GJJ79129.1"/>
    <property type="molecule type" value="Genomic_DNA"/>
</dbReference>
<feature type="region of interest" description="Disordered" evidence="1">
    <location>
        <begin position="139"/>
        <end position="165"/>
    </location>
</feature>
<reference evidence="2" key="1">
    <citation type="submission" date="2021-11" db="EMBL/GenBank/DDBJ databases">
        <authorList>
            <person name="Herlambang A."/>
            <person name="Guo Y."/>
            <person name="Takashima Y."/>
            <person name="Nishizawa T."/>
        </authorList>
    </citation>
    <scope>NUCLEOTIDE SEQUENCE</scope>
    <source>
        <strain evidence="2">E1425</strain>
    </source>
</reference>
<feature type="compositionally biased region" description="Low complexity" evidence="1">
    <location>
        <begin position="155"/>
        <end position="165"/>
    </location>
</feature>
<reference evidence="2" key="2">
    <citation type="journal article" date="2022" name="Microbiol. Resour. Announc.">
        <title>Whole-Genome Sequence of Entomortierella parvispora E1425, a Mucoromycotan Fungus Associated with Burkholderiaceae-Related Endosymbiotic Bacteria.</title>
        <authorList>
            <person name="Herlambang A."/>
            <person name="Guo Y."/>
            <person name="Takashima Y."/>
            <person name="Narisawa K."/>
            <person name="Ohta H."/>
            <person name="Nishizawa T."/>
        </authorList>
    </citation>
    <scope>NUCLEOTIDE SEQUENCE</scope>
    <source>
        <strain evidence="2">E1425</strain>
    </source>
</reference>
<feature type="compositionally biased region" description="Pro residues" evidence="1">
    <location>
        <begin position="903"/>
        <end position="917"/>
    </location>
</feature>
<gene>
    <name evidence="2" type="ORF">EMPS_11488</name>
</gene>
<feature type="compositionally biased region" description="Low complexity" evidence="1">
    <location>
        <begin position="523"/>
        <end position="551"/>
    </location>
</feature>
<feature type="compositionally biased region" description="Low complexity" evidence="1">
    <location>
        <begin position="34"/>
        <end position="80"/>
    </location>
</feature>
<feature type="compositionally biased region" description="Basic and acidic residues" evidence="1">
    <location>
        <begin position="414"/>
        <end position="428"/>
    </location>
</feature>
<evidence type="ECO:0000313" key="3">
    <source>
        <dbReference type="Proteomes" id="UP000827284"/>
    </source>
</evidence>
<feature type="region of interest" description="Disordered" evidence="1">
    <location>
        <begin position="1"/>
        <end position="108"/>
    </location>
</feature>
<feature type="compositionally biased region" description="Polar residues" evidence="1">
    <location>
        <begin position="284"/>
        <end position="293"/>
    </location>
</feature>
<evidence type="ECO:0000313" key="2">
    <source>
        <dbReference type="EMBL" id="GJJ79129.1"/>
    </source>
</evidence>
<organism evidence="2 3">
    <name type="scientific">Entomortierella parvispora</name>
    <dbReference type="NCBI Taxonomy" id="205924"/>
    <lineage>
        <taxon>Eukaryota</taxon>
        <taxon>Fungi</taxon>
        <taxon>Fungi incertae sedis</taxon>
        <taxon>Mucoromycota</taxon>
        <taxon>Mortierellomycotina</taxon>
        <taxon>Mortierellomycetes</taxon>
        <taxon>Mortierellales</taxon>
        <taxon>Mortierellaceae</taxon>
        <taxon>Entomortierella</taxon>
    </lineage>
</organism>
<evidence type="ECO:0000256" key="1">
    <source>
        <dbReference type="SAM" id="MobiDB-lite"/>
    </source>
</evidence>
<keyword evidence="3" id="KW-1185">Reference proteome</keyword>
<protein>
    <submittedName>
        <fullName evidence="2">Uncharacterized protein</fullName>
    </submittedName>
</protein>
<dbReference type="Proteomes" id="UP000827284">
    <property type="component" value="Unassembled WGS sequence"/>
</dbReference>
<name>A0A9P3HLU5_9FUNG</name>
<feature type="compositionally biased region" description="Polar residues" evidence="1">
    <location>
        <begin position="572"/>
        <end position="587"/>
    </location>
</feature>
<proteinExistence type="predicted"/>
<feature type="compositionally biased region" description="Basic residues" evidence="1">
    <location>
        <begin position="188"/>
        <end position="199"/>
    </location>
</feature>
<feature type="region of interest" description="Disordered" evidence="1">
    <location>
        <begin position="351"/>
        <end position="370"/>
    </location>
</feature>
<feature type="compositionally biased region" description="Low complexity" evidence="1">
    <location>
        <begin position="1"/>
        <end position="12"/>
    </location>
</feature>
<feature type="region of interest" description="Disordered" evidence="1">
    <location>
        <begin position="284"/>
        <end position="310"/>
    </location>
</feature>
<feature type="region of interest" description="Disordered" evidence="1">
    <location>
        <begin position="522"/>
        <end position="667"/>
    </location>
</feature>